<comment type="catalytic activity">
    <reaction evidence="2">
        <text>2 GTP = 3',3'-c-di-GMP + 2 diphosphate</text>
        <dbReference type="Rhea" id="RHEA:24898"/>
        <dbReference type="ChEBI" id="CHEBI:33019"/>
        <dbReference type="ChEBI" id="CHEBI:37565"/>
        <dbReference type="ChEBI" id="CHEBI:58805"/>
        <dbReference type="EC" id="2.7.7.65"/>
    </reaction>
</comment>
<sequence length="95" mass="10457">MRQTDIVARTGGEEFVVVMQHSNQAECAKRIDALRQQFNETPILLDGETVTVSFSAGVAGLDESDENLDSLLNVADRRLYKAKDQGRNQVVSSSD</sequence>
<accession>A0A927BZU6</accession>
<dbReference type="CDD" id="cd01949">
    <property type="entry name" value="GGDEF"/>
    <property type="match status" value="1"/>
</dbReference>
<evidence type="ECO:0000256" key="1">
    <source>
        <dbReference type="ARBA" id="ARBA00012528"/>
    </source>
</evidence>
<protein>
    <recommendedName>
        <fullName evidence="1">diguanylate cyclase</fullName>
        <ecNumber evidence="1">2.7.7.65</ecNumber>
    </recommendedName>
</protein>
<dbReference type="InterPro" id="IPR050469">
    <property type="entry name" value="Diguanylate_Cyclase"/>
</dbReference>
<dbReference type="PANTHER" id="PTHR45138">
    <property type="entry name" value="REGULATORY COMPONENTS OF SENSORY TRANSDUCTION SYSTEM"/>
    <property type="match status" value="1"/>
</dbReference>
<evidence type="ECO:0000313" key="4">
    <source>
        <dbReference type="EMBL" id="MBD2858099.1"/>
    </source>
</evidence>
<dbReference type="Gene3D" id="3.30.70.270">
    <property type="match status" value="1"/>
</dbReference>
<dbReference type="EMBL" id="JACXLD010000001">
    <property type="protein sequence ID" value="MBD2858099.1"/>
    <property type="molecule type" value="Genomic_DNA"/>
</dbReference>
<organism evidence="4 5">
    <name type="scientific">Spongiibacter pelagi</name>
    <dbReference type="NCBI Taxonomy" id="2760804"/>
    <lineage>
        <taxon>Bacteria</taxon>
        <taxon>Pseudomonadati</taxon>
        <taxon>Pseudomonadota</taxon>
        <taxon>Gammaproteobacteria</taxon>
        <taxon>Cellvibrionales</taxon>
        <taxon>Spongiibacteraceae</taxon>
        <taxon>Spongiibacter</taxon>
    </lineage>
</organism>
<dbReference type="Proteomes" id="UP000610558">
    <property type="component" value="Unassembled WGS sequence"/>
</dbReference>
<name>A0A927BZU6_9GAMM</name>
<dbReference type="PANTHER" id="PTHR45138:SF9">
    <property type="entry name" value="DIGUANYLATE CYCLASE DGCM-RELATED"/>
    <property type="match status" value="1"/>
</dbReference>
<proteinExistence type="predicted"/>
<evidence type="ECO:0000256" key="2">
    <source>
        <dbReference type="ARBA" id="ARBA00034247"/>
    </source>
</evidence>
<dbReference type="InterPro" id="IPR000160">
    <property type="entry name" value="GGDEF_dom"/>
</dbReference>
<feature type="domain" description="GGDEF" evidence="3">
    <location>
        <begin position="1"/>
        <end position="95"/>
    </location>
</feature>
<dbReference type="Pfam" id="PF00990">
    <property type="entry name" value="GGDEF"/>
    <property type="match status" value="1"/>
</dbReference>
<dbReference type="AlphaFoldDB" id="A0A927BZU6"/>
<dbReference type="PROSITE" id="PS50887">
    <property type="entry name" value="GGDEF"/>
    <property type="match status" value="1"/>
</dbReference>
<dbReference type="InterPro" id="IPR029787">
    <property type="entry name" value="Nucleotide_cyclase"/>
</dbReference>
<reference evidence="4" key="1">
    <citation type="submission" date="2020-09" db="EMBL/GenBank/DDBJ databases">
        <authorList>
            <person name="Yoon J.-W."/>
        </authorList>
    </citation>
    <scope>NUCLEOTIDE SEQUENCE</scope>
    <source>
        <strain evidence="4">KMU-158</strain>
    </source>
</reference>
<dbReference type="InterPro" id="IPR043128">
    <property type="entry name" value="Rev_trsase/Diguanyl_cyclase"/>
</dbReference>
<dbReference type="EC" id="2.7.7.65" evidence="1"/>
<dbReference type="NCBIfam" id="TIGR00254">
    <property type="entry name" value="GGDEF"/>
    <property type="match status" value="1"/>
</dbReference>
<dbReference type="SUPFAM" id="SSF55073">
    <property type="entry name" value="Nucleotide cyclase"/>
    <property type="match status" value="1"/>
</dbReference>
<evidence type="ECO:0000259" key="3">
    <source>
        <dbReference type="PROSITE" id="PS50887"/>
    </source>
</evidence>
<keyword evidence="5" id="KW-1185">Reference proteome</keyword>
<gene>
    <name evidence="4" type="ORF">IB286_03695</name>
</gene>
<dbReference type="GO" id="GO:0052621">
    <property type="term" value="F:diguanylate cyclase activity"/>
    <property type="evidence" value="ECO:0007669"/>
    <property type="project" value="UniProtKB-EC"/>
</dbReference>
<dbReference type="SMART" id="SM00267">
    <property type="entry name" value="GGDEF"/>
    <property type="match status" value="1"/>
</dbReference>
<evidence type="ECO:0000313" key="5">
    <source>
        <dbReference type="Proteomes" id="UP000610558"/>
    </source>
</evidence>
<comment type="caution">
    <text evidence="4">The sequence shown here is derived from an EMBL/GenBank/DDBJ whole genome shotgun (WGS) entry which is preliminary data.</text>
</comment>